<dbReference type="AlphaFoldDB" id="A0AAN9PL48"/>
<feature type="compositionally biased region" description="Basic and acidic residues" evidence="1">
    <location>
        <begin position="148"/>
        <end position="167"/>
    </location>
</feature>
<reference evidence="2 3" key="1">
    <citation type="submission" date="2024-01" db="EMBL/GenBank/DDBJ databases">
        <title>The genomes of 5 underutilized Papilionoideae crops provide insights into root nodulation and disease resistance.</title>
        <authorList>
            <person name="Yuan L."/>
        </authorList>
    </citation>
    <scope>NUCLEOTIDE SEQUENCE [LARGE SCALE GENOMIC DNA]</scope>
    <source>
        <strain evidence="2">LY-2023</strain>
        <tissue evidence="2">Leaf</tissue>
    </source>
</reference>
<comment type="caution">
    <text evidence="2">The sequence shown here is derived from an EMBL/GenBank/DDBJ whole genome shotgun (WGS) entry which is preliminary data.</text>
</comment>
<dbReference type="EMBL" id="JAYKXN010000003">
    <property type="protein sequence ID" value="KAK7301804.1"/>
    <property type="molecule type" value="Genomic_DNA"/>
</dbReference>
<dbReference type="PANTHER" id="PTHR34452:SF14">
    <property type="entry name" value="MYOSIN HEAVY CHAIN, MUSCLE"/>
    <property type="match status" value="1"/>
</dbReference>
<name>A0AAN9PL48_CLITE</name>
<evidence type="ECO:0000313" key="3">
    <source>
        <dbReference type="Proteomes" id="UP001359559"/>
    </source>
</evidence>
<sequence length="174" mass="19495">MKKSTLMVSLVPDDVGKPIVKLEKTTCLWENPVFQLVKLVTIQNVEGYTVERNGEENGTGGLFSDGSLKHQLSYGSTDHESYNIDEVSPEVASWNDPYSFRQNSMQSKRTVKAIATENQAHKRSNTNWSTGSASDESLGDWTNSLKDNLPKERLQEPSDNATERLKTEISSLKR</sequence>
<feature type="region of interest" description="Disordered" evidence="1">
    <location>
        <begin position="117"/>
        <end position="174"/>
    </location>
</feature>
<organism evidence="2 3">
    <name type="scientific">Clitoria ternatea</name>
    <name type="common">Butterfly pea</name>
    <dbReference type="NCBI Taxonomy" id="43366"/>
    <lineage>
        <taxon>Eukaryota</taxon>
        <taxon>Viridiplantae</taxon>
        <taxon>Streptophyta</taxon>
        <taxon>Embryophyta</taxon>
        <taxon>Tracheophyta</taxon>
        <taxon>Spermatophyta</taxon>
        <taxon>Magnoliopsida</taxon>
        <taxon>eudicotyledons</taxon>
        <taxon>Gunneridae</taxon>
        <taxon>Pentapetalae</taxon>
        <taxon>rosids</taxon>
        <taxon>fabids</taxon>
        <taxon>Fabales</taxon>
        <taxon>Fabaceae</taxon>
        <taxon>Papilionoideae</taxon>
        <taxon>50 kb inversion clade</taxon>
        <taxon>NPAAA clade</taxon>
        <taxon>indigoferoid/millettioid clade</taxon>
        <taxon>Phaseoleae</taxon>
        <taxon>Clitoria</taxon>
    </lineage>
</organism>
<evidence type="ECO:0000256" key="1">
    <source>
        <dbReference type="SAM" id="MobiDB-lite"/>
    </source>
</evidence>
<dbReference type="PANTHER" id="PTHR34452">
    <property type="entry name" value="MYOSIN HEAVY CHAIN-RELATED PROTEIN"/>
    <property type="match status" value="1"/>
</dbReference>
<accession>A0AAN9PL48</accession>
<feature type="compositionally biased region" description="Polar residues" evidence="1">
    <location>
        <begin position="125"/>
        <end position="146"/>
    </location>
</feature>
<proteinExistence type="predicted"/>
<protein>
    <submittedName>
        <fullName evidence="2">Uncharacterized protein</fullName>
    </submittedName>
</protein>
<gene>
    <name evidence="2" type="ORF">RJT34_12680</name>
</gene>
<keyword evidence="3" id="KW-1185">Reference proteome</keyword>
<evidence type="ECO:0000313" key="2">
    <source>
        <dbReference type="EMBL" id="KAK7301804.1"/>
    </source>
</evidence>
<dbReference type="Proteomes" id="UP001359559">
    <property type="component" value="Unassembled WGS sequence"/>
</dbReference>